<feature type="compositionally biased region" description="Acidic residues" evidence="1">
    <location>
        <begin position="1"/>
        <end position="11"/>
    </location>
</feature>
<proteinExistence type="predicted"/>
<accession>A0A7S0CCG6</accession>
<protein>
    <submittedName>
        <fullName evidence="2">Uncharacterized protein</fullName>
    </submittedName>
</protein>
<dbReference type="EMBL" id="HBEL01032675">
    <property type="protein sequence ID" value="CAD8419172.1"/>
    <property type="molecule type" value="Transcribed_RNA"/>
</dbReference>
<evidence type="ECO:0000313" key="2">
    <source>
        <dbReference type="EMBL" id="CAD8419172.1"/>
    </source>
</evidence>
<dbReference type="AlphaFoldDB" id="A0A7S0CCG6"/>
<feature type="compositionally biased region" description="Basic and acidic residues" evidence="1">
    <location>
        <begin position="92"/>
        <end position="101"/>
    </location>
</feature>
<feature type="region of interest" description="Disordered" evidence="1">
    <location>
        <begin position="1"/>
        <end position="156"/>
    </location>
</feature>
<organism evidence="2">
    <name type="scientific">Proboscia inermis</name>
    <dbReference type="NCBI Taxonomy" id="420281"/>
    <lineage>
        <taxon>Eukaryota</taxon>
        <taxon>Sar</taxon>
        <taxon>Stramenopiles</taxon>
        <taxon>Ochrophyta</taxon>
        <taxon>Bacillariophyta</taxon>
        <taxon>Coscinodiscophyceae</taxon>
        <taxon>Rhizosoleniophycidae</taxon>
        <taxon>Rhizosoleniales</taxon>
        <taxon>Rhizosoleniaceae</taxon>
        <taxon>Proboscia</taxon>
    </lineage>
</organism>
<feature type="compositionally biased region" description="Low complexity" evidence="1">
    <location>
        <begin position="118"/>
        <end position="136"/>
    </location>
</feature>
<feature type="compositionally biased region" description="Acidic residues" evidence="1">
    <location>
        <begin position="78"/>
        <end position="91"/>
    </location>
</feature>
<feature type="compositionally biased region" description="Polar residues" evidence="1">
    <location>
        <begin position="147"/>
        <end position="156"/>
    </location>
</feature>
<sequence>MLREYDEDLSDSDGIAGGTRTTLTGRHGVGDGDGDGDRFIENRAHVQDPEGGDMGEGVRVGRTEDLVGAVSVSHDPDGVDMDVDLGEDIDEERGGPEEHSATDGSIQQTNAFQRETNSGSSVHGTSSWSCPDSSSSNDEDDDDANTVRATTPNNPH</sequence>
<feature type="compositionally biased region" description="Polar residues" evidence="1">
    <location>
        <begin position="102"/>
        <end position="117"/>
    </location>
</feature>
<gene>
    <name evidence="2" type="ORF">PINE0816_LOCUS15307</name>
</gene>
<name>A0A7S0CCG6_9STRA</name>
<feature type="compositionally biased region" description="Basic and acidic residues" evidence="1">
    <location>
        <begin position="35"/>
        <end position="48"/>
    </location>
</feature>
<evidence type="ECO:0000256" key="1">
    <source>
        <dbReference type="SAM" id="MobiDB-lite"/>
    </source>
</evidence>
<reference evidence="2" key="1">
    <citation type="submission" date="2021-01" db="EMBL/GenBank/DDBJ databases">
        <authorList>
            <person name="Corre E."/>
            <person name="Pelletier E."/>
            <person name="Niang G."/>
            <person name="Scheremetjew M."/>
            <person name="Finn R."/>
            <person name="Kale V."/>
            <person name="Holt S."/>
            <person name="Cochrane G."/>
            <person name="Meng A."/>
            <person name="Brown T."/>
            <person name="Cohen L."/>
        </authorList>
    </citation>
    <scope>NUCLEOTIDE SEQUENCE</scope>
    <source>
        <strain evidence="2">CCAP1064/1</strain>
    </source>
</reference>